<organism evidence="2 3">
    <name type="scientific">Microbacterium paraoxydans</name>
    <dbReference type="NCBI Taxonomy" id="199592"/>
    <lineage>
        <taxon>Bacteria</taxon>
        <taxon>Bacillati</taxon>
        <taxon>Actinomycetota</taxon>
        <taxon>Actinomycetes</taxon>
        <taxon>Micrococcales</taxon>
        <taxon>Microbacteriaceae</taxon>
        <taxon>Microbacterium</taxon>
    </lineage>
</organism>
<proteinExistence type="predicted"/>
<evidence type="ECO:0000313" key="2">
    <source>
        <dbReference type="EMBL" id="SDR83397.1"/>
    </source>
</evidence>
<sequence>MNITLRDGEGVTIRESDSEHLVEVATRIKELRDSSKASAKEHSRAVQSINNDPGLSDQGKKERIDALESDRAAQRKTAIATEKEIIKNKISEIERRLDGYVGYTSDNIMAFRDAQDRAENITSPEKAATVMARALRTNDRTLAHAVFRRAVEERWDDARRAFANENPTVAQLVGDIQKLNALHENSFNRAVAYM</sequence>
<feature type="region of interest" description="Disordered" evidence="1">
    <location>
        <begin position="32"/>
        <end position="62"/>
    </location>
</feature>
<dbReference type="GeneID" id="36300010"/>
<reference evidence="2 3" key="1">
    <citation type="submission" date="2016-10" db="EMBL/GenBank/DDBJ databases">
        <authorList>
            <person name="de Groot N.N."/>
        </authorList>
    </citation>
    <scope>NUCLEOTIDE SEQUENCE [LARGE SCALE GENOMIC DNA]</scope>
    <source>
        <strain evidence="2 3">DSM 15019</strain>
    </source>
</reference>
<feature type="compositionally biased region" description="Basic and acidic residues" evidence="1">
    <location>
        <begin position="32"/>
        <end position="44"/>
    </location>
</feature>
<dbReference type="EMBL" id="LT629770">
    <property type="protein sequence ID" value="SDR83397.1"/>
    <property type="molecule type" value="Genomic_DNA"/>
</dbReference>
<dbReference type="Proteomes" id="UP000182126">
    <property type="component" value="Chromosome I"/>
</dbReference>
<evidence type="ECO:0000256" key="1">
    <source>
        <dbReference type="SAM" id="MobiDB-lite"/>
    </source>
</evidence>
<name>A0A1H1M9U0_9MICO</name>
<protein>
    <submittedName>
        <fullName evidence="2">Uncharacterized protein</fullName>
    </submittedName>
</protein>
<dbReference type="AlphaFoldDB" id="A0A1H1M9U0"/>
<gene>
    <name evidence="2" type="ORF">SAMN04489809_0440</name>
</gene>
<dbReference type="RefSeq" id="WP_060922094.1">
    <property type="nucleotide sequence ID" value="NZ_LT629770.1"/>
</dbReference>
<accession>A0A1H1M9U0</accession>
<evidence type="ECO:0000313" key="3">
    <source>
        <dbReference type="Proteomes" id="UP000182126"/>
    </source>
</evidence>